<dbReference type="InterPro" id="IPR000642">
    <property type="entry name" value="Peptidase_M41"/>
</dbReference>
<evidence type="ECO:0000256" key="10">
    <source>
        <dbReference type="ARBA" id="ARBA00022840"/>
    </source>
</evidence>
<keyword evidence="6 15" id="KW-0479">Metal-binding</keyword>
<dbReference type="Gene3D" id="3.30.720.210">
    <property type="match status" value="1"/>
</dbReference>
<evidence type="ECO:0000256" key="3">
    <source>
        <dbReference type="ARBA" id="ARBA00022475"/>
    </source>
</evidence>
<dbReference type="PROSITE" id="PS00674">
    <property type="entry name" value="AAA"/>
    <property type="match status" value="1"/>
</dbReference>
<comment type="caution">
    <text evidence="19">The sequence shown here is derived from an EMBL/GenBank/DDBJ whole genome shotgun (WGS) entry which is preliminary data.</text>
</comment>
<comment type="similarity">
    <text evidence="2 15">In the C-terminal section; belongs to the peptidase M41 family.</text>
</comment>
<dbReference type="GO" id="GO:0030163">
    <property type="term" value="P:protein catabolic process"/>
    <property type="evidence" value="ECO:0007669"/>
    <property type="project" value="UniProtKB-UniRule"/>
</dbReference>
<dbReference type="PANTHER" id="PTHR23076">
    <property type="entry name" value="METALLOPROTEASE M41 FTSH"/>
    <property type="match status" value="1"/>
</dbReference>
<sequence length="643" mass="70052">MNANFRNFALWVIIGLLLIALFNLFQSPSQRAATNEISYSQLLSEVDQGRVRSVTIAGPQVSGVFNDGRTFQTYLPDDPNFITRLEDKGVAISARPPTDDVPSLLGVFVSWFPMLLLIAVWIFFMRQMQGAGGKAMGFGKSKAKLLTEAHGRVTFEDVAGVDEAKEDLEEIVEFLRDPQKFQRLGGRIPRGVLLVGPPGTGKTLLARAIAGEANVPFFTISGSDFVEMFVGVGASRVRDMFEQAKKNAPCIIFIDEIDAVGRHRGAGLGGGNDEREQTLNQLLVEMDGFEANEGIILIAATNRPDVLDPALLRPGRFDRQVVVPNPDVIGREKILKVHIRKVPTAPDVDIKVIARGTPGFSGADLANLVNEAALLAARRSKRLVTAAEFEDAKDKVMMGAERRTLVMSEEEKRLTAYHEAGHALVALHMPASDPIHKATIIPRGRALGMVMRLPERDQVSLTRAKCYADLAVAMGGRVAEELIFGHDKVTSGASADIRMATKLARAMATQFGMSDKLGPLMYGENEEEVFLGHSIARQQHVSDETQKLVDQEIRNFVNTGYETAKKVLTENLEDLHTIANGLLEYETLSGEEIRNLLDGKPPIRDAEVDTGSRPKASAVPTAGKPKRSGGESEAGGMEPQPQA</sequence>
<dbReference type="Pfam" id="PF01434">
    <property type="entry name" value="Peptidase_M41"/>
    <property type="match status" value="1"/>
</dbReference>
<dbReference type="FunFam" id="3.40.50.300:FF:000001">
    <property type="entry name" value="ATP-dependent zinc metalloprotease FtsH"/>
    <property type="match status" value="1"/>
</dbReference>
<dbReference type="GO" id="GO:0004176">
    <property type="term" value="F:ATP-dependent peptidase activity"/>
    <property type="evidence" value="ECO:0007669"/>
    <property type="project" value="InterPro"/>
</dbReference>
<evidence type="ECO:0000256" key="14">
    <source>
        <dbReference type="ARBA" id="ARBA00061570"/>
    </source>
</evidence>
<feature type="binding site" evidence="15">
    <location>
        <position position="422"/>
    </location>
    <ligand>
        <name>Zn(2+)</name>
        <dbReference type="ChEBI" id="CHEBI:29105"/>
        <note>catalytic</note>
    </ligand>
</feature>
<feature type="binding site" evidence="15">
    <location>
        <begin position="196"/>
        <end position="203"/>
    </location>
    <ligand>
        <name>ATP</name>
        <dbReference type="ChEBI" id="CHEBI:30616"/>
    </ligand>
</feature>
<dbReference type="SMART" id="SM00382">
    <property type="entry name" value="AAA"/>
    <property type="match status" value="1"/>
</dbReference>
<evidence type="ECO:0000313" key="20">
    <source>
        <dbReference type="Proteomes" id="UP000295678"/>
    </source>
</evidence>
<name>A0A4R3MIA5_9HYPH</name>
<dbReference type="EMBL" id="SMAK01000001">
    <property type="protein sequence ID" value="TCT13362.1"/>
    <property type="molecule type" value="Genomic_DNA"/>
</dbReference>
<feature type="compositionally biased region" description="Basic and acidic residues" evidence="17">
    <location>
        <begin position="597"/>
        <end position="612"/>
    </location>
</feature>
<feature type="binding site" evidence="15">
    <location>
        <position position="418"/>
    </location>
    <ligand>
        <name>Zn(2+)</name>
        <dbReference type="ChEBI" id="CHEBI:29105"/>
        <note>catalytic</note>
    </ligand>
</feature>
<accession>A0A4R3MIA5</accession>
<keyword evidence="5 15" id="KW-0812">Transmembrane</keyword>
<dbReference type="OrthoDB" id="9809379at2"/>
<evidence type="ECO:0000256" key="16">
    <source>
        <dbReference type="RuleBase" id="RU003651"/>
    </source>
</evidence>
<dbReference type="GO" id="GO:0016887">
    <property type="term" value="F:ATP hydrolysis activity"/>
    <property type="evidence" value="ECO:0007669"/>
    <property type="project" value="UniProtKB-UniRule"/>
</dbReference>
<dbReference type="InterPro" id="IPR003593">
    <property type="entry name" value="AAA+_ATPase"/>
</dbReference>
<feature type="transmembrane region" description="Helical" evidence="15">
    <location>
        <begin position="104"/>
        <end position="124"/>
    </location>
</feature>
<proteinExistence type="inferred from homology"/>
<feature type="binding site" evidence="15">
    <location>
        <position position="496"/>
    </location>
    <ligand>
        <name>Zn(2+)</name>
        <dbReference type="ChEBI" id="CHEBI:29105"/>
        <note>catalytic</note>
    </ligand>
</feature>
<dbReference type="InterPro" id="IPR011546">
    <property type="entry name" value="Pept_M41_FtsH_extracell"/>
</dbReference>
<evidence type="ECO:0000256" key="9">
    <source>
        <dbReference type="ARBA" id="ARBA00022833"/>
    </source>
</evidence>
<dbReference type="FunFam" id="1.20.58.760:FF:000001">
    <property type="entry name" value="ATP-dependent zinc metalloprotease FtsH"/>
    <property type="match status" value="1"/>
</dbReference>
<reference evidence="19 20" key="1">
    <citation type="submission" date="2019-03" db="EMBL/GenBank/DDBJ databases">
        <title>Genomic Encyclopedia of Type Strains, Phase IV (KMG-IV): sequencing the most valuable type-strain genomes for metagenomic binning, comparative biology and taxonomic classification.</title>
        <authorList>
            <person name="Goeker M."/>
        </authorList>
    </citation>
    <scope>NUCLEOTIDE SEQUENCE [LARGE SCALE GENOMIC DNA]</scope>
    <source>
        <strain evidence="19 20">DSM 19345</strain>
    </source>
</reference>
<keyword evidence="9 15" id="KW-0862">Zinc</keyword>
<dbReference type="PRINTS" id="PR00830">
    <property type="entry name" value="ENDOLAPTASE"/>
</dbReference>
<evidence type="ECO:0000256" key="12">
    <source>
        <dbReference type="ARBA" id="ARBA00023049"/>
    </source>
</evidence>
<comment type="similarity">
    <text evidence="14 15">In the central section; belongs to the AAA ATPase family.</text>
</comment>
<keyword evidence="4 15" id="KW-0645">Protease</keyword>
<dbReference type="AlphaFoldDB" id="A0A4R3MIA5"/>
<keyword evidence="20" id="KW-1185">Reference proteome</keyword>
<evidence type="ECO:0000313" key="19">
    <source>
        <dbReference type="EMBL" id="TCT13362.1"/>
    </source>
</evidence>
<dbReference type="Gene3D" id="1.20.58.760">
    <property type="entry name" value="Peptidase M41"/>
    <property type="match status" value="1"/>
</dbReference>
<dbReference type="Pfam" id="PF17862">
    <property type="entry name" value="AAA_lid_3"/>
    <property type="match status" value="1"/>
</dbReference>
<dbReference type="Pfam" id="PF00004">
    <property type="entry name" value="AAA"/>
    <property type="match status" value="1"/>
</dbReference>
<comment type="subunit">
    <text evidence="15">Homohexamer.</text>
</comment>
<dbReference type="SUPFAM" id="SSF140990">
    <property type="entry name" value="FtsH protease domain-like"/>
    <property type="match status" value="1"/>
</dbReference>
<evidence type="ECO:0000256" key="4">
    <source>
        <dbReference type="ARBA" id="ARBA00022670"/>
    </source>
</evidence>
<evidence type="ECO:0000256" key="13">
    <source>
        <dbReference type="ARBA" id="ARBA00023136"/>
    </source>
</evidence>
<dbReference type="CDD" id="cd19501">
    <property type="entry name" value="RecA-like_FtsH"/>
    <property type="match status" value="1"/>
</dbReference>
<dbReference type="InterPro" id="IPR041569">
    <property type="entry name" value="AAA_lid_3"/>
</dbReference>
<keyword evidence="3 15" id="KW-1003">Cell membrane</keyword>
<comment type="subcellular location">
    <subcellularLocation>
        <location evidence="15">Cell membrane</location>
        <topology evidence="15">Multi-pass membrane protein</topology>
        <orientation evidence="15">Cytoplasmic side</orientation>
    </subcellularLocation>
    <subcellularLocation>
        <location evidence="1">Membrane</location>
    </subcellularLocation>
</comment>
<comment type="cofactor">
    <cofactor evidence="15">
        <name>Zn(2+)</name>
        <dbReference type="ChEBI" id="CHEBI:29105"/>
    </cofactor>
    <text evidence="15">Binds 1 zinc ion per subunit.</text>
</comment>
<dbReference type="PANTHER" id="PTHR23076:SF97">
    <property type="entry name" value="ATP-DEPENDENT ZINC METALLOPROTEASE YME1L1"/>
    <property type="match status" value="1"/>
</dbReference>
<dbReference type="GO" id="GO:0005524">
    <property type="term" value="F:ATP binding"/>
    <property type="evidence" value="ECO:0007669"/>
    <property type="project" value="UniProtKB-UniRule"/>
</dbReference>
<dbReference type="HAMAP" id="MF_01458">
    <property type="entry name" value="FtsH"/>
    <property type="match status" value="1"/>
</dbReference>
<comment type="function">
    <text evidence="15">Acts as a processive, ATP-dependent zinc metallopeptidase for both cytoplasmic and membrane proteins. Plays a role in the quality control of integral membrane proteins.</text>
</comment>
<dbReference type="GO" id="GO:0005886">
    <property type="term" value="C:plasma membrane"/>
    <property type="evidence" value="ECO:0007669"/>
    <property type="project" value="UniProtKB-SubCell"/>
</dbReference>
<keyword evidence="7 15" id="KW-0547">Nucleotide-binding</keyword>
<gene>
    <name evidence="15" type="primary">ftsH</name>
    <name evidence="19" type="ORF">EDC22_101226</name>
</gene>
<dbReference type="Gene3D" id="1.10.8.60">
    <property type="match status" value="1"/>
</dbReference>
<dbReference type="GO" id="GO:0006508">
    <property type="term" value="P:proteolysis"/>
    <property type="evidence" value="ECO:0007669"/>
    <property type="project" value="UniProtKB-KW"/>
</dbReference>
<dbReference type="Proteomes" id="UP000295678">
    <property type="component" value="Unassembled WGS sequence"/>
</dbReference>
<evidence type="ECO:0000256" key="11">
    <source>
        <dbReference type="ARBA" id="ARBA00022989"/>
    </source>
</evidence>
<evidence type="ECO:0000256" key="8">
    <source>
        <dbReference type="ARBA" id="ARBA00022801"/>
    </source>
</evidence>
<dbReference type="FunFam" id="1.10.8.60:FF:000001">
    <property type="entry name" value="ATP-dependent zinc metalloprotease FtsH"/>
    <property type="match status" value="1"/>
</dbReference>
<dbReference type="GO" id="GO:0008270">
    <property type="term" value="F:zinc ion binding"/>
    <property type="evidence" value="ECO:0007669"/>
    <property type="project" value="UniProtKB-UniRule"/>
</dbReference>
<dbReference type="InterPro" id="IPR005936">
    <property type="entry name" value="FtsH"/>
</dbReference>
<evidence type="ECO:0000256" key="17">
    <source>
        <dbReference type="SAM" id="MobiDB-lite"/>
    </source>
</evidence>
<dbReference type="EC" id="3.4.24.-" evidence="15"/>
<dbReference type="Gene3D" id="3.40.50.300">
    <property type="entry name" value="P-loop containing nucleotide triphosphate hydrolases"/>
    <property type="match status" value="1"/>
</dbReference>
<organism evidence="19 20">
    <name type="scientific">Tepidamorphus gemmatus</name>
    <dbReference type="NCBI Taxonomy" id="747076"/>
    <lineage>
        <taxon>Bacteria</taxon>
        <taxon>Pseudomonadati</taxon>
        <taxon>Pseudomonadota</taxon>
        <taxon>Alphaproteobacteria</taxon>
        <taxon>Hyphomicrobiales</taxon>
        <taxon>Tepidamorphaceae</taxon>
        <taxon>Tepidamorphus</taxon>
    </lineage>
</organism>
<keyword evidence="12 15" id="KW-0482">Metalloprotease</keyword>
<dbReference type="Pfam" id="PF06480">
    <property type="entry name" value="FtsH_ext"/>
    <property type="match status" value="1"/>
</dbReference>
<dbReference type="SUPFAM" id="SSF52540">
    <property type="entry name" value="P-loop containing nucleoside triphosphate hydrolases"/>
    <property type="match status" value="1"/>
</dbReference>
<dbReference type="InterPro" id="IPR003959">
    <property type="entry name" value="ATPase_AAA_core"/>
</dbReference>
<dbReference type="GO" id="GO:0004222">
    <property type="term" value="F:metalloendopeptidase activity"/>
    <property type="evidence" value="ECO:0007669"/>
    <property type="project" value="InterPro"/>
</dbReference>
<dbReference type="RefSeq" id="WP_132804756.1">
    <property type="nucleotide sequence ID" value="NZ_SMAK01000001.1"/>
</dbReference>
<evidence type="ECO:0000256" key="15">
    <source>
        <dbReference type="HAMAP-Rule" id="MF_01458"/>
    </source>
</evidence>
<dbReference type="InterPro" id="IPR027417">
    <property type="entry name" value="P-loop_NTPase"/>
</dbReference>
<keyword evidence="8 15" id="KW-0378">Hydrolase</keyword>
<keyword evidence="11 15" id="KW-1133">Transmembrane helix</keyword>
<dbReference type="InterPro" id="IPR037219">
    <property type="entry name" value="Peptidase_M41-like"/>
</dbReference>
<evidence type="ECO:0000259" key="18">
    <source>
        <dbReference type="SMART" id="SM00382"/>
    </source>
</evidence>
<evidence type="ECO:0000256" key="2">
    <source>
        <dbReference type="ARBA" id="ARBA00010044"/>
    </source>
</evidence>
<feature type="domain" description="AAA+ ATPase" evidence="18">
    <location>
        <begin position="188"/>
        <end position="327"/>
    </location>
</feature>
<comment type="caution">
    <text evidence="15">Lacks conserved residue(s) required for the propagation of feature annotation.</text>
</comment>
<keyword evidence="10 15" id="KW-0067">ATP-binding</keyword>
<feature type="active site" evidence="15">
    <location>
        <position position="419"/>
    </location>
</feature>
<protein>
    <recommendedName>
        <fullName evidence="15">ATP-dependent zinc metalloprotease FtsH</fullName>
        <ecNumber evidence="15">3.4.24.-</ecNumber>
    </recommendedName>
</protein>
<dbReference type="InterPro" id="IPR003960">
    <property type="entry name" value="ATPase_AAA_CS"/>
</dbReference>
<evidence type="ECO:0000256" key="6">
    <source>
        <dbReference type="ARBA" id="ARBA00022723"/>
    </source>
</evidence>
<feature type="region of interest" description="Disordered" evidence="17">
    <location>
        <begin position="597"/>
        <end position="643"/>
    </location>
</feature>
<dbReference type="NCBIfam" id="TIGR01241">
    <property type="entry name" value="FtsH_fam"/>
    <property type="match status" value="1"/>
</dbReference>
<comment type="similarity">
    <text evidence="16">Belongs to the AAA ATPase family.</text>
</comment>
<keyword evidence="13 15" id="KW-0472">Membrane</keyword>
<evidence type="ECO:0000256" key="1">
    <source>
        <dbReference type="ARBA" id="ARBA00004370"/>
    </source>
</evidence>
<evidence type="ECO:0000256" key="5">
    <source>
        <dbReference type="ARBA" id="ARBA00022692"/>
    </source>
</evidence>
<evidence type="ECO:0000256" key="7">
    <source>
        <dbReference type="ARBA" id="ARBA00022741"/>
    </source>
</evidence>